<dbReference type="InterPro" id="IPR021196">
    <property type="entry name" value="PdxT/SNO_CS"/>
</dbReference>
<evidence type="ECO:0000256" key="5">
    <source>
        <dbReference type="ARBA" id="ARBA00023239"/>
    </source>
</evidence>
<feature type="binding site" evidence="7 9">
    <location>
        <position position="100"/>
    </location>
    <ligand>
        <name>L-glutamine</name>
        <dbReference type="ChEBI" id="CHEBI:58359"/>
    </ligand>
</feature>
<organism evidence="10 11">
    <name type="scientific">Candidatus Syntropharchaeum caldarium</name>
    <dbReference type="NCBI Taxonomy" id="1838285"/>
    <lineage>
        <taxon>Archaea</taxon>
        <taxon>Methanobacteriati</taxon>
        <taxon>Methanobacteriota</taxon>
        <taxon>Stenosarchaea group</taxon>
        <taxon>Methanomicrobia</taxon>
        <taxon>Methanosarcinales</taxon>
        <taxon>ANME-2 cluster</taxon>
        <taxon>Candidatus Syntropharchaeum</taxon>
    </lineage>
</organism>
<comment type="function">
    <text evidence="7">Catalyzes the hydrolysis of glutamine to glutamate and ammonia as part of the biosynthesis of pyridoxal 5'-phosphate. The resulting ammonia molecule is channeled to the active site of PdxS.</text>
</comment>
<keyword evidence="4 7" id="KW-0315">Glutamine amidotransferase</keyword>
<comment type="catalytic activity">
    <reaction evidence="7">
        <text>aldehydo-D-ribose 5-phosphate + D-glyceraldehyde 3-phosphate + L-glutamine = pyridoxal 5'-phosphate + L-glutamate + phosphate + 3 H2O + H(+)</text>
        <dbReference type="Rhea" id="RHEA:31507"/>
        <dbReference type="ChEBI" id="CHEBI:15377"/>
        <dbReference type="ChEBI" id="CHEBI:15378"/>
        <dbReference type="ChEBI" id="CHEBI:29985"/>
        <dbReference type="ChEBI" id="CHEBI:43474"/>
        <dbReference type="ChEBI" id="CHEBI:58273"/>
        <dbReference type="ChEBI" id="CHEBI:58359"/>
        <dbReference type="ChEBI" id="CHEBI:59776"/>
        <dbReference type="ChEBI" id="CHEBI:597326"/>
        <dbReference type="EC" id="4.3.3.6"/>
    </reaction>
</comment>
<evidence type="ECO:0000256" key="1">
    <source>
        <dbReference type="ARBA" id="ARBA00008345"/>
    </source>
</evidence>
<keyword evidence="5 7" id="KW-0456">Lyase</keyword>
<dbReference type="InterPro" id="IPR029062">
    <property type="entry name" value="Class_I_gatase-like"/>
</dbReference>
<dbReference type="GO" id="GO:0008614">
    <property type="term" value="P:pyridoxine metabolic process"/>
    <property type="evidence" value="ECO:0007669"/>
    <property type="project" value="TreeGrafter"/>
</dbReference>
<dbReference type="EC" id="3.5.1.2" evidence="7"/>
<evidence type="ECO:0000313" key="11">
    <source>
        <dbReference type="Proteomes" id="UP000186940"/>
    </source>
</evidence>
<dbReference type="GO" id="GO:0016740">
    <property type="term" value="F:transferase activity"/>
    <property type="evidence" value="ECO:0007669"/>
    <property type="project" value="UniProtKB-KW"/>
</dbReference>
<dbReference type="GO" id="GO:0006543">
    <property type="term" value="P:L-glutamine catabolic process"/>
    <property type="evidence" value="ECO:0007669"/>
    <property type="project" value="UniProtKB-UniRule"/>
</dbReference>
<comment type="caution">
    <text evidence="10">The sequence shown here is derived from an EMBL/GenBank/DDBJ whole genome shotgun (WGS) entry which is preliminary data.</text>
</comment>
<evidence type="ECO:0000256" key="6">
    <source>
        <dbReference type="ARBA" id="ARBA00049534"/>
    </source>
</evidence>
<dbReference type="Pfam" id="PF01174">
    <property type="entry name" value="SNO"/>
    <property type="match status" value="1"/>
</dbReference>
<dbReference type="HAMAP" id="MF_01615">
    <property type="entry name" value="PdxT"/>
    <property type="match status" value="1"/>
</dbReference>
<dbReference type="PANTHER" id="PTHR31559">
    <property type="entry name" value="PYRIDOXAL 5'-PHOSPHATE SYNTHASE SUBUNIT SNO"/>
    <property type="match status" value="1"/>
</dbReference>
<dbReference type="EMBL" id="LYOS01000004">
    <property type="protein sequence ID" value="OFV67364.1"/>
    <property type="molecule type" value="Genomic_DNA"/>
</dbReference>
<dbReference type="CDD" id="cd01749">
    <property type="entry name" value="GATase1_PB"/>
    <property type="match status" value="1"/>
</dbReference>
<comment type="catalytic activity">
    <reaction evidence="6 7">
        <text>L-glutamine + H2O = L-glutamate + NH4(+)</text>
        <dbReference type="Rhea" id="RHEA:15889"/>
        <dbReference type="ChEBI" id="CHEBI:15377"/>
        <dbReference type="ChEBI" id="CHEBI:28938"/>
        <dbReference type="ChEBI" id="CHEBI:29985"/>
        <dbReference type="ChEBI" id="CHEBI:58359"/>
        <dbReference type="EC" id="3.5.1.2"/>
    </reaction>
</comment>
<feature type="active site" description="Charge relay system" evidence="7 8">
    <location>
        <position position="167"/>
    </location>
</feature>
<comment type="pathway">
    <text evidence="7">Cofactor biosynthesis; pyridoxal 5'-phosphate biosynthesis.</text>
</comment>
<dbReference type="PROSITE" id="PS51273">
    <property type="entry name" value="GATASE_TYPE_1"/>
    <property type="match status" value="1"/>
</dbReference>
<evidence type="ECO:0000256" key="3">
    <source>
        <dbReference type="ARBA" id="ARBA00022898"/>
    </source>
</evidence>
<dbReference type="AlphaFoldDB" id="A0A1F2P8A3"/>
<name>A0A1F2P8A3_9EURY</name>
<dbReference type="STRING" id="1838285.SCAL_001282"/>
<dbReference type="PROSITE" id="PS01236">
    <property type="entry name" value="PDXT_SNO_1"/>
    <property type="match status" value="1"/>
</dbReference>
<dbReference type="PROSITE" id="PS51130">
    <property type="entry name" value="PDXT_SNO_2"/>
    <property type="match status" value="1"/>
</dbReference>
<comment type="subunit">
    <text evidence="7">In the presence of PdxS, forms a dodecamer of heterodimers. Only shows activity in the heterodimer.</text>
</comment>
<accession>A0A1F2P8A3</accession>
<dbReference type="EC" id="4.3.3.6" evidence="7"/>
<dbReference type="NCBIfam" id="TIGR03800">
    <property type="entry name" value="PLP_synth_Pdx2"/>
    <property type="match status" value="1"/>
</dbReference>
<comment type="similarity">
    <text evidence="1 7">Belongs to the glutaminase PdxT/SNO family.</text>
</comment>
<evidence type="ECO:0000313" key="10">
    <source>
        <dbReference type="EMBL" id="OFV67364.1"/>
    </source>
</evidence>
<dbReference type="SUPFAM" id="SSF52317">
    <property type="entry name" value="Class I glutamine amidotransferase-like"/>
    <property type="match status" value="1"/>
</dbReference>
<keyword evidence="10" id="KW-0808">Transferase</keyword>
<evidence type="ECO:0000256" key="7">
    <source>
        <dbReference type="HAMAP-Rule" id="MF_01615"/>
    </source>
</evidence>
<dbReference type="GO" id="GO:1903600">
    <property type="term" value="C:glutaminase complex"/>
    <property type="evidence" value="ECO:0007669"/>
    <property type="project" value="TreeGrafter"/>
</dbReference>
<dbReference type="PATRIC" id="fig|1838285.3.peg.1303"/>
<dbReference type="GO" id="GO:0036381">
    <property type="term" value="F:pyridoxal 5'-phosphate synthase (glutamine hydrolysing) activity"/>
    <property type="evidence" value="ECO:0007669"/>
    <property type="project" value="UniProtKB-UniRule"/>
</dbReference>
<keyword evidence="2 7" id="KW-0378">Hydrolase</keyword>
<dbReference type="Gene3D" id="3.40.50.880">
    <property type="match status" value="1"/>
</dbReference>
<evidence type="ECO:0000256" key="8">
    <source>
        <dbReference type="PIRSR" id="PIRSR005639-1"/>
    </source>
</evidence>
<feature type="active site" description="Nucleophile" evidence="7 8">
    <location>
        <position position="78"/>
    </location>
</feature>
<proteinExistence type="inferred from homology"/>
<sequence>MKIALIALQGDIAEHKQAIEAAGASVIPVKHRGILDGCDGVVIPGGESTTFMRLMKREGIDQEIIEANEAGKPIFGTCAGLVIVGRSEYGLGLMDADVVRNAFGRQRDSFEVMLKIPVLGSAPFKAVFIRAPIIERVGPGVEVLAKIKEGIVLAREKNILASAFHPELLGDARLFEYFLRMVEDA</sequence>
<keyword evidence="3 7" id="KW-0663">Pyridoxal phosphate</keyword>
<dbReference type="GO" id="GO:0042823">
    <property type="term" value="P:pyridoxal phosphate biosynthetic process"/>
    <property type="evidence" value="ECO:0007669"/>
    <property type="project" value="UniProtKB-UniRule"/>
</dbReference>
<dbReference type="PANTHER" id="PTHR31559:SF0">
    <property type="entry name" value="PYRIDOXAL 5'-PHOSPHATE SYNTHASE SUBUNIT SNO1-RELATED"/>
    <property type="match status" value="1"/>
</dbReference>
<dbReference type="UniPathway" id="UPA00245"/>
<evidence type="ECO:0000256" key="4">
    <source>
        <dbReference type="ARBA" id="ARBA00022962"/>
    </source>
</evidence>
<feature type="binding site" evidence="7 9">
    <location>
        <begin position="129"/>
        <end position="130"/>
    </location>
    <ligand>
        <name>L-glutamine</name>
        <dbReference type="ChEBI" id="CHEBI:58359"/>
    </ligand>
</feature>
<dbReference type="FunFam" id="3.40.50.880:FF:000010">
    <property type="entry name" value="uncharacterized protein LOC100176842 isoform X2"/>
    <property type="match status" value="1"/>
</dbReference>
<evidence type="ECO:0000256" key="2">
    <source>
        <dbReference type="ARBA" id="ARBA00022801"/>
    </source>
</evidence>
<gene>
    <name evidence="7" type="primary">pdxT</name>
    <name evidence="10" type="ORF">SCAL_001282</name>
</gene>
<feature type="active site" description="Charge relay system" evidence="7 8">
    <location>
        <position position="165"/>
    </location>
</feature>
<dbReference type="InterPro" id="IPR002161">
    <property type="entry name" value="PdxT/SNO"/>
</dbReference>
<reference evidence="10" key="1">
    <citation type="submission" date="2016-05" db="EMBL/GenBank/DDBJ databases">
        <title>Microbial consortia oxidize butane by reversing methanogenesis.</title>
        <authorList>
            <person name="Laso-Perez R."/>
            <person name="Richter M."/>
            <person name="Wegener G."/>
            <person name="Musat F."/>
        </authorList>
    </citation>
    <scope>NUCLEOTIDE SEQUENCE [LARGE SCALE GENOMIC DNA]</scope>
    <source>
        <strain evidence="10">BOX2</strain>
    </source>
</reference>
<keyword evidence="11" id="KW-1185">Reference proteome</keyword>
<dbReference type="Proteomes" id="UP000186940">
    <property type="component" value="Unassembled WGS sequence"/>
</dbReference>
<evidence type="ECO:0000256" key="9">
    <source>
        <dbReference type="PIRSR" id="PIRSR005639-2"/>
    </source>
</evidence>
<dbReference type="GO" id="GO:0005829">
    <property type="term" value="C:cytosol"/>
    <property type="evidence" value="ECO:0007669"/>
    <property type="project" value="TreeGrafter"/>
</dbReference>
<dbReference type="GO" id="GO:0004359">
    <property type="term" value="F:glutaminase activity"/>
    <property type="evidence" value="ECO:0007669"/>
    <property type="project" value="UniProtKB-UniRule"/>
</dbReference>
<dbReference type="PIRSF" id="PIRSF005639">
    <property type="entry name" value="Glut_amidoT_SNO"/>
    <property type="match status" value="1"/>
</dbReference>
<protein>
    <recommendedName>
        <fullName evidence="7">Pyridoxal 5'-phosphate synthase subunit PdxT</fullName>
        <ecNumber evidence="7">4.3.3.6</ecNumber>
    </recommendedName>
    <alternativeName>
        <fullName evidence="7">Pdx2</fullName>
    </alternativeName>
    <alternativeName>
        <fullName evidence="7">Pyridoxal 5'-phosphate synthase glutaminase subunit</fullName>
        <ecNumber evidence="7">3.5.1.2</ecNumber>
    </alternativeName>
</protein>
<feature type="binding site" evidence="7 9">
    <location>
        <begin position="46"/>
        <end position="48"/>
    </location>
    <ligand>
        <name>L-glutamine</name>
        <dbReference type="ChEBI" id="CHEBI:58359"/>
    </ligand>
</feature>